<proteinExistence type="predicted"/>
<protein>
    <submittedName>
        <fullName evidence="2">YitT family protein</fullName>
    </submittedName>
</protein>
<evidence type="ECO:0000313" key="2">
    <source>
        <dbReference type="EMBL" id="UOP04156.2"/>
    </source>
</evidence>
<keyword evidence="1" id="KW-0812">Transmembrane</keyword>
<dbReference type="PANTHER" id="PTHR40078:SF1">
    <property type="entry name" value="INTEGRAL MEMBRANE PROTEIN"/>
    <property type="match status" value="1"/>
</dbReference>
<sequence>MKTRVLPRTRWSSPALWRPTPVSLAVLVSSLALFGIGEGMLVIAALGSTPWVVFAQGIAQTTGIGLGWATFWVSAGVMLLWLPLRMRPGLGTLLNMVVIAAVLGAFVQWLPAPAHWALRAGLCVGGVLTVGVASALYLTCHLGAGPRDGLMVGICRATGWRIGAVRTVLEVSVCAAGWLLGGTLGVGTLLFAFGVGWVVQTAVGVMRHGGEPA</sequence>
<dbReference type="Pfam" id="PF19700">
    <property type="entry name" value="DUF6198"/>
    <property type="match status" value="1"/>
</dbReference>
<dbReference type="RefSeq" id="WP_027009195.1">
    <property type="nucleotide sequence ID" value="NZ_CP091521.1"/>
</dbReference>
<feature type="transmembrane region" description="Helical" evidence="1">
    <location>
        <begin position="65"/>
        <end position="84"/>
    </location>
</feature>
<gene>
    <name evidence="2" type="ORF">LVJ77_06780</name>
</gene>
<reference evidence="2" key="1">
    <citation type="journal article" date="2022" name="Res Sq">
        <title>Evolution of multicellular longitudinally dividing oral cavity symbionts (Neisseriaceae).</title>
        <authorList>
            <person name="Nyongesa S."/>
            <person name="Weber P."/>
            <person name="Bernet E."/>
            <person name="Pullido F."/>
            <person name="Nieckarz M."/>
            <person name="Delaby M."/>
            <person name="Nieves C."/>
            <person name="Viehboeck T."/>
            <person name="Krause N."/>
            <person name="Rivera-Millot A."/>
            <person name="Nakamura A."/>
            <person name="Vischer N."/>
            <person name="VanNieuwenhze M."/>
            <person name="Brun Y."/>
            <person name="Cava F."/>
            <person name="Bulgheresi S."/>
            <person name="Veyrier F."/>
        </authorList>
    </citation>
    <scope>NUCLEOTIDE SEQUENCE</scope>
    <source>
        <strain evidence="2">17694</strain>
    </source>
</reference>
<feature type="transmembrane region" description="Helical" evidence="1">
    <location>
        <begin position="175"/>
        <end position="199"/>
    </location>
</feature>
<keyword evidence="1" id="KW-0472">Membrane</keyword>
<accession>A0A8T9MUH8</accession>
<feature type="transmembrane region" description="Helical" evidence="1">
    <location>
        <begin position="116"/>
        <end position="138"/>
    </location>
</feature>
<dbReference type="KEGG" id="ckh:LVJ77_06780"/>
<evidence type="ECO:0000256" key="1">
    <source>
        <dbReference type="SAM" id="Phobius"/>
    </source>
</evidence>
<name>A0A8T9MUH8_9NEIS</name>
<dbReference type="EMBL" id="CP091521">
    <property type="protein sequence ID" value="UOP04156.2"/>
    <property type="molecule type" value="Genomic_DNA"/>
</dbReference>
<dbReference type="PANTHER" id="PTHR40078">
    <property type="entry name" value="INTEGRAL MEMBRANE PROTEIN-RELATED"/>
    <property type="match status" value="1"/>
</dbReference>
<organism evidence="2 3">
    <name type="scientific">Conchiformibius kuhniae</name>
    <dbReference type="NCBI Taxonomy" id="211502"/>
    <lineage>
        <taxon>Bacteria</taxon>
        <taxon>Pseudomonadati</taxon>
        <taxon>Pseudomonadota</taxon>
        <taxon>Betaproteobacteria</taxon>
        <taxon>Neisseriales</taxon>
        <taxon>Neisseriaceae</taxon>
        <taxon>Conchiformibius</taxon>
    </lineage>
</organism>
<keyword evidence="1" id="KW-1133">Transmembrane helix</keyword>
<dbReference type="AlphaFoldDB" id="A0A8T9MUH8"/>
<keyword evidence="3" id="KW-1185">Reference proteome</keyword>
<dbReference type="Proteomes" id="UP000831534">
    <property type="component" value="Chromosome"/>
</dbReference>
<reference evidence="2" key="2">
    <citation type="submission" date="2024-09" db="EMBL/GenBank/DDBJ databases">
        <authorList>
            <person name="Veyrier F.J."/>
        </authorList>
    </citation>
    <scope>NUCLEOTIDE SEQUENCE</scope>
    <source>
        <strain evidence="2">17694</strain>
    </source>
</reference>
<feature type="transmembrane region" description="Helical" evidence="1">
    <location>
        <begin position="91"/>
        <end position="110"/>
    </location>
</feature>
<dbReference type="InterPro" id="IPR038750">
    <property type="entry name" value="YczE/YyaS-like"/>
</dbReference>
<evidence type="ECO:0000313" key="3">
    <source>
        <dbReference type="Proteomes" id="UP000831534"/>
    </source>
</evidence>